<name>A0A8J6PXV0_9FLAO</name>
<keyword evidence="3" id="KW-0547">Nucleotide-binding</keyword>
<comment type="caution">
    <text evidence="7">The sequence shown here is derived from an EMBL/GenBank/DDBJ whole genome shotgun (WGS) entry which is preliminary data.</text>
</comment>
<keyword evidence="1" id="KW-0813">Transport</keyword>
<evidence type="ECO:0000256" key="3">
    <source>
        <dbReference type="ARBA" id="ARBA00022741"/>
    </source>
</evidence>
<keyword evidence="4 7" id="KW-0067">ATP-binding</keyword>
<evidence type="ECO:0000256" key="1">
    <source>
        <dbReference type="ARBA" id="ARBA00022448"/>
    </source>
</evidence>
<keyword evidence="6" id="KW-0472">Membrane</keyword>
<dbReference type="PANTHER" id="PTHR43790:SF3">
    <property type="entry name" value="D-ALLOSE IMPORT ATP-BINDING PROTEIN ALSA-RELATED"/>
    <property type="match status" value="1"/>
</dbReference>
<dbReference type="PANTHER" id="PTHR43790">
    <property type="entry name" value="CARBOHYDRATE TRANSPORT ATP-BINDING PROTEIN MG119-RELATED"/>
    <property type="match status" value="1"/>
</dbReference>
<keyword evidence="5" id="KW-1278">Translocase</keyword>
<dbReference type="SUPFAM" id="SSF52540">
    <property type="entry name" value="P-loop containing nucleoside triphosphate hydrolases"/>
    <property type="match status" value="1"/>
</dbReference>
<evidence type="ECO:0000313" key="7">
    <source>
        <dbReference type="EMBL" id="MBD0825545.1"/>
    </source>
</evidence>
<organism evidence="7 8">
    <name type="scientific">Aestuariibaculum marinum</name>
    <dbReference type="NCBI Taxonomy" id="2683592"/>
    <lineage>
        <taxon>Bacteria</taxon>
        <taxon>Pseudomonadati</taxon>
        <taxon>Bacteroidota</taxon>
        <taxon>Flavobacteriia</taxon>
        <taxon>Flavobacteriales</taxon>
        <taxon>Flavobacteriaceae</taxon>
    </lineage>
</organism>
<dbReference type="InterPro" id="IPR027417">
    <property type="entry name" value="P-loop_NTPase"/>
</dbReference>
<sequence>NELTDRGVAIIMVSSELPEVLGMSDRILVVHEGQISGELTKSEATQERIMTYATGGQ</sequence>
<reference evidence="7 8" key="1">
    <citation type="journal article" date="2018" name="J. Microbiol.">
        <title>Aestuariibaculum marinum sp. nov., a marine bacterium isolated from seawater in South Korea.</title>
        <authorList>
            <person name="Choi J."/>
            <person name="Lee D."/>
            <person name="Jang J.H."/>
            <person name="Cha S."/>
            <person name="Seo T."/>
        </authorList>
    </citation>
    <scope>NUCLEOTIDE SEQUENCE [LARGE SCALE GENOMIC DNA]</scope>
    <source>
        <strain evidence="7 8">IP7</strain>
    </source>
</reference>
<evidence type="ECO:0000256" key="4">
    <source>
        <dbReference type="ARBA" id="ARBA00022840"/>
    </source>
</evidence>
<evidence type="ECO:0000256" key="2">
    <source>
        <dbReference type="ARBA" id="ARBA00022475"/>
    </source>
</evidence>
<dbReference type="AlphaFoldDB" id="A0A8J6PXV0"/>
<dbReference type="Proteomes" id="UP000621516">
    <property type="component" value="Unassembled WGS sequence"/>
</dbReference>
<gene>
    <name evidence="7" type="ORF">ICJ85_16180</name>
</gene>
<keyword evidence="2" id="KW-1003">Cell membrane</keyword>
<evidence type="ECO:0000256" key="5">
    <source>
        <dbReference type="ARBA" id="ARBA00022967"/>
    </source>
</evidence>
<dbReference type="Gene3D" id="3.40.50.300">
    <property type="entry name" value="P-loop containing nucleotide triphosphate hydrolases"/>
    <property type="match status" value="1"/>
</dbReference>
<keyword evidence="8" id="KW-1185">Reference proteome</keyword>
<evidence type="ECO:0000313" key="8">
    <source>
        <dbReference type="Proteomes" id="UP000621516"/>
    </source>
</evidence>
<feature type="non-terminal residue" evidence="7">
    <location>
        <position position="1"/>
    </location>
</feature>
<protein>
    <submittedName>
        <fullName evidence="7">D-xylose ABC transporter ATP-binding protein</fullName>
    </submittedName>
</protein>
<dbReference type="GO" id="GO:0005524">
    <property type="term" value="F:ATP binding"/>
    <property type="evidence" value="ECO:0007669"/>
    <property type="project" value="UniProtKB-KW"/>
</dbReference>
<accession>A0A8J6PXV0</accession>
<proteinExistence type="predicted"/>
<evidence type="ECO:0000256" key="6">
    <source>
        <dbReference type="ARBA" id="ARBA00023136"/>
    </source>
</evidence>
<dbReference type="InterPro" id="IPR050107">
    <property type="entry name" value="ABC_carbohydrate_import_ATPase"/>
</dbReference>
<dbReference type="EMBL" id="JACVXD010000048">
    <property type="protein sequence ID" value="MBD0825545.1"/>
    <property type="molecule type" value="Genomic_DNA"/>
</dbReference>